<gene>
    <name evidence="2" type="ORF">AB6T85_21335</name>
</gene>
<accession>A0ABV4EDD9</accession>
<protein>
    <submittedName>
        <fullName evidence="2">Uncharacterized protein</fullName>
    </submittedName>
</protein>
<reference evidence="2 3" key="1">
    <citation type="submission" date="2024-07" db="EMBL/GenBank/DDBJ databases">
        <authorList>
            <person name="Hebao G."/>
        </authorList>
    </citation>
    <scope>NUCLEOTIDE SEQUENCE [LARGE SCALE GENOMIC DNA]</scope>
    <source>
        <strain evidence="2 3">ACCC 02193</strain>
    </source>
</reference>
<evidence type="ECO:0000313" key="2">
    <source>
        <dbReference type="EMBL" id="MEY8772958.1"/>
    </source>
</evidence>
<organism evidence="2 3">
    <name type="scientific">Erwinia aeris</name>
    <dbReference type="NCBI Taxonomy" id="3239803"/>
    <lineage>
        <taxon>Bacteria</taxon>
        <taxon>Pseudomonadati</taxon>
        <taxon>Pseudomonadota</taxon>
        <taxon>Gammaproteobacteria</taxon>
        <taxon>Enterobacterales</taxon>
        <taxon>Erwiniaceae</taxon>
        <taxon>Erwinia</taxon>
    </lineage>
</organism>
<keyword evidence="3" id="KW-1185">Reference proteome</keyword>
<evidence type="ECO:0000256" key="1">
    <source>
        <dbReference type="SAM" id="MobiDB-lite"/>
    </source>
</evidence>
<dbReference type="Proteomes" id="UP001565243">
    <property type="component" value="Unassembled WGS sequence"/>
</dbReference>
<sequence length="334" mass="37571">MNTVELDTAYKAFLKVRQEWISTLNDFTQYPEPDTTPSHAVARPVAVIGGEKSGGTKTLERLKHLQSEWQRFHDMAEAYRENKISPIPKSMYHPVPFVAPECEFAVVNVNPGANTVKWYVEKVVSLIKKHINMATRELKSAAPGQAEALEDRLLLLEADLARFQKIPEGTKLVRRQDGYVDITVSLKDEATLDKVNTVAAIFDGFIERDLIRVGQYGCVIQEPGLKYKLAVYDRSAGKGEAIRNIYDRVKPIPCSVMANNVSLFLAEAVEEAKQRVKQESQDNKRDTRRIYAARSYSNLRAKQGKAVSEDHASKTAVPVSRRTKLSKLAEPIKK</sequence>
<evidence type="ECO:0000313" key="3">
    <source>
        <dbReference type="Proteomes" id="UP001565243"/>
    </source>
</evidence>
<name>A0ABV4EDD9_9GAMM</name>
<proteinExistence type="predicted"/>
<feature type="region of interest" description="Disordered" evidence="1">
    <location>
        <begin position="294"/>
        <end position="334"/>
    </location>
</feature>
<dbReference type="RefSeq" id="WP_369896595.1">
    <property type="nucleotide sequence ID" value="NZ_JBGFFX010000017.1"/>
</dbReference>
<comment type="caution">
    <text evidence="2">The sequence shown here is derived from an EMBL/GenBank/DDBJ whole genome shotgun (WGS) entry which is preliminary data.</text>
</comment>
<dbReference type="EMBL" id="JBGFFX010000017">
    <property type="protein sequence ID" value="MEY8772958.1"/>
    <property type="molecule type" value="Genomic_DNA"/>
</dbReference>